<dbReference type="AlphaFoldDB" id="A0A7G9RDS3"/>
<evidence type="ECO:0000313" key="2">
    <source>
        <dbReference type="Proteomes" id="UP000515947"/>
    </source>
</evidence>
<protein>
    <submittedName>
        <fullName evidence="1">Uncharacterized protein</fullName>
    </submittedName>
</protein>
<evidence type="ECO:0000313" key="1">
    <source>
        <dbReference type="EMBL" id="QNN53748.1"/>
    </source>
</evidence>
<proteinExistence type="predicted"/>
<accession>A0A7G9RDS3</accession>
<name>A0A7G9RDS3_9ACTN</name>
<dbReference type="KEGG" id="nmes:H9L09_04865"/>
<dbReference type="EMBL" id="CP060713">
    <property type="protein sequence ID" value="QNN53748.1"/>
    <property type="molecule type" value="Genomic_DNA"/>
</dbReference>
<sequence length="81" mass="9049">MTGLKDNDSDGHWVYVTGKIGGSGWSRTDASMESYGGHRTKKYVWTQIYASARAQQGKIQACRHRVGVIPNLCTESAWKCR</sequence>
<dbReference type="RefSeq" id="WP_187579592.1">
    <property type="nucleotide sequence ID" value="NZ_CP060713.1"/>
</dbReference>
<organism evidence="1 2">
    <name type="scientific">Nocardioides mesophilus</name>
    <dbReference type="NCBI Taxonomy" id="433659"/>
    <lineage>
        <taxon>Bacteria</taxon>
        <taxon>Bacillati</taxon>
        <taxon>Actinomycetota</taxon>
        <taxon>Actinomycetes</taxon>
        <taxon>Propionibacteriales</taxon>
        <taxon>Nocardioidaceae</taxon>
        <taxon>Nocardioides</taxon>
    </lineage>
</organism>
<gene>
    <name evidence="1" type="ORF">H9L09_04865</name>
</gene>
<reference evidence="1 2" key="1">
    <citation type="submission" date="2020-08" db="EMBL/GenBank/DDBJ databases">
        <title>Genome sequence of Nocardioides mesophilus KACC 16243T.</title>
        <authorList>
            <person name="Hyun D.-W."/>
            <person name="Bae J.-W."/>
        </authorList>
    </citation>
    <scope>NUCLEOTIDE SEQUENCE [LARGE SCALE GENOMIC DNA]</scope>
    <source>
        <strain evidence="1 2">KACC 16243</strain>
    </source>
</reference>
<dbReference type="Proteomes" id="UP000515947">
    <property type="component" value="Chromosome"/>
</dbReference>
<keyword evidence="2" id="KW-1185">Reference proteome</keyword>